<proteinExistence type="inferred from homology"/>
<dbReference type="GO" id="GO:0006352">
    <property type="term" value="P:DNA-templated transcription initiation"/>
    <property type="evidence" value="ECO:0007669"/>
    <property type="project" value="InterPro"/>
</dbReference>
<feature type="domain" description="HTH luxR-type" evidence="7">
    <location>
        <begin position="176"/>
        <end position="203"/>
    </location>
</feature>
<evidence type="ECO:0000256" key="3">
    <source>
        <dbReference type="ARBA" id="ARBA00023082"/>
    </source>
</evidence>
<dbReference type="AlphaFoldDB" id="A0A517MV62"/>
<comment type="similarity">
    <text evidence="1">Belongs to the sigma-70 factor family. ECF subfamily.</text>
</comment>
<evidence type="ECO:0000256" key="4">
    <source>
        <dbReference type="ARBA" id="ARBA00023125"/>
    </source>
</evidence>
<dbReference type="RefSeq" id="WP_145060016.1">
    <property type="nucleotide sequence ID" value="NZ_CP036263.1"/>
</dbReference>
<dbReference type="Pfam" id="PF04542">
    <property type="entry name" value="Sigma70_r2"/>
    <property type="match status" value="1"/>
</dbReference>
<evidence type="ECO:0000256" key="1">
    <source>
        <dbReference type="ARBA" id="ARBA00010641"/>
    </source>
</evidence>
<evidence type="ECO:0000256" key="5">
    <source>
        <dbReference type="ARBA" id="ARBA00023163"/>
    </source>
</evidence>
<dbReference type="GO" id="GO:0003677">
    <property type="term" value="F:DNA binding"/>
    <property type="evidence" value="ECO:0007669"/>
    <property type="project" value="UniProtKB-KW"/>
</dbReference>
<keyword evidence="2" id="KW-0805">Transcription regulation</keyword>
<gene>
    <name evidence="8" type="primary">cnrH_3</name>
    <name evidence="8" type="ORF">HG15A2_20580</name>
</gene>
<keyword evidence="9" id="KW-1185">Reference proteome</keyword>
<dbReference type="SUPFAM" id="SSF88946">
    <property type="entry name" value="Sigma2 domain of RNA polymerase sigma factors"/>
    <property type="match status" value="1"/>
</dbReference>
<evidence type="ECO:0000313" key="9">
    <source>
        <dbReference type="Proteomes" id="UP000319852"/>
    </source>
</evidence>
<dbReference type="InterPro" id="IPR013324">
    <property type="entry name" value="RNA_pol_sigma_r3/r4-like"/>
</dbReference>
<organism evidence="8 9">
    <name type="scientific">Adhaeretor mobilis</name>
    <dbReference type="NCBI Taxonomy" id="1930276"/>
    <lineage>
        <taxon>Bacteria</taxon>
        <taxon>Pseudomonadati</taxon>
        <taxon>Planctomycetota</taxon>
        <taxon>Planctomycetia</taxon>
        <taxon>Pirellulales</taxon>
        <taxon>Lacipirellulaceae</taxon>
        <taxon>Adhaeretor</taxon>
    </lineage>
</organism>
<dbReference type="InterPro" id="IPR014284">
    <property type="entry name" value="RNA_pol_sigma-70_dom"/>
</dbReference>
<evidence type="ECO:0000313" key="8">
    <source>
        <dbReference type="EMBL" id="QDS98773.1"/>
    </source>
</evidence>
<dbReference type="KEGG" id="amob:HG15A2_20580"/>
<keyword evidence="4" id="KW-0238">DNA-binding</keyword>
<dbReference type="EMBL" id="CP036263">
    <property type="protein sequence ID" value="QDS98773.1"/>
    <property type="molecule type" value="Genomic_DNA"/>
</dbReference>
<evidence type="ECO:0000256" key="2">
    <source>
        <dbReference type="ARBA" id="ARBA00023015"/>
    </source>
</evidence>
<feature type="compositionally biased region" description="Low complexity" evidence="6">
    <location>
        <begin position="9"/>
        <end position="19"/>
    </location>
</feature>
<dbReference type="Proteomes" id="UP000319852">
    <property type="component" value="Chromosome"/>
</dbReference>
<dbReference type="InterPro" id="IPR039425">
    <property type="entry name" value="RNA_pol_sigma-70-like"/>
</dbReference>
<evidence type="ECO:0000259" key="7">
    <source>
        <dbReference type="PROSITE" id="PS00622"/>
    </source>
</evidence>
<dbReference type="PANTHER" id="PTHR43133">
    <property type="entry name" value="RNA POLYMERASE ECF-TYPE SIGMA FACTO"/>
    <property type="match status" value="1"/>
</dbReference>
<accession>A0A517MV62</accession>
<keyword evidence="5" id="KW-0804">Transcription</keyword>
<evidence type="ECO:0000256" key="6">
    <source>
        <dbReference type="SAM" id="MobiDB-lite"/>
    </source>
</evidence>
<dbReference type="PANTHER" id="PTHR43133:SF8">
    <property type="entry name" value="RNA POLYMERASE SIGMA FACTOR HI_1459-RELATED"/>
    <property type="match status" value="1"/>
</dbReference>
<dbReference type="InterPro" id="IPR013325">
    <property type="entry name" value="RNA_pol_sigma_r2"/>
</dbReference>
<dbReference type="SUPFAM" id="SSF88659">
    <property type="entry name" value="Sigma3 and sigma4 domains of RNA polymerase sigma factors"/>
    <property type="match status" value="1"/>
</dbReference>
<dbReference type="NCBIfam" id="TIGR02937">
    <property type="entry name" value="sigma70-ECF"/>
    <property type="match status" value="1"/>
</dbReference>
<feature type="region of interest" description="Disordered" evidence="6">
    <location>
        <begin position="1"/>
        <end position="23"/>
    </location>
</feature>
<protein>
    <submittedName>
        <fullName evidence="8">RNA polymerase sigma factor CnrH</fullName>
    </submittedName>
</protein>
<dbReference type="PROSITE" id="PS00622">
    <property type="entry name" value="HTH_LUXR_1"/>
    <property type="match status" value="1"/>
</dbReference>
<dbReference type="OrthoDB" id="281047at2"/>
<name>A0A517MV62_9BACT</name>
<reference evidence="8 9" key="1">
    <citation type="submission" date="2019-02" db="EMBL/GenBank/DDBJ databases">
        <title>Deep-cultivation of Planctomycetes and their phenomic and genomic characterization uncovers novel biology.</title>
        <authorList>
            <person name="Wiegand S."/>
            <person name="Jogler M."/>
            <person name="Boedeker C."/>
            <person name="Pinto D."/>
            <person name="Vollmers J."/>
            <person name="Rivas-Marin E."/>
            <person name="Kohn T."/>
            <person name="Peeters S.H."/>
            <person name="Heuer A."/>
            <person name="Rast P."/>
            <person name="Oberbeckmann S."/>
            <person name="Bunk B."/>
            <person name="Jeske O."/>
            <person name="Meyerdierks A."/>
            <person name="Storesund J.E."/>
            <person name="Kallscheuer N."/>
            <person name="Luecker S."/>
            <person name="Lage O.M."/>
            <person name="Pohl T."/>
            <person name="Merkel B.J."/>
            <person name="Hornburger P."/>
            <person name="Mueller R.-W."/>
            <person name="Bruemmer F."/>
            <person name="Labrenz M."/>
            <person name="Spormann A.M."/>
            <person name="Op den Camp H."/>
            <person name="Overmann J."/>
            <person name="Amann R."/>
            <person name="Jetten M.S.M."/>
            <person name="Mascher T."/>
            <person name="Medema M.H."/>
            <person name="Devos D.P."/>
            <person name="Kaster A.-K."/>
            <person name="Ovreas L."/>
            <person name="Rohde M."/>
            <person name="Galperin M.Y."/>
            <person name="Jogler C."/>
        </authorList>
    </citation>
    <scope>NUCLEOTIDE SEQUENCE [LARGE SCALE GENOMIC DNA]</scope>
    <source>
        <strain evidence="8 9">HG15A2</strain>
    </source>
</reference>
<dbReference type="Gene3D" id="1.10.1740.10">
    <property type="match status" value="1"/>
</dbReference>
<keyword evidence="3" id="KW-0731">Sigma factor</keyword>
<dbReference type="InterPro" id="IPR007627">
    <property type="entry name" value="RNA_pol_sigma70_r2"/>
</dbReference>
<dbReference type="GO" id="GO:0016987">
    <property type="term" value="F:sigma factor activity"/>
    <property type="evidence" value="ECO:0007669"/>
    <property type="project" value="UniProtKB-KW"/>
</dbReference>
<sequence>MKRPFVNLSEGTSSSTSSEMLRQAQAHDQDAWKRLVELYSRRMYRWCRRSGLQPADAANVVQDAFGAVARKLVDFRRDRPSDTFRGWLRRIIENKIRDHYRVSSRTNDQAVGGTTNGQLLEQMVDSDAFQDEATWDTSLVQQGNLETGPVAAAAAKVRNEVSTRDWRFFWRVAVDGQSAADVAREFGVTANTVRIVKMRVLRRLRKHLSNHPSAES</sequence>
<dbReference type="InterPro" id="IPR000792">
    <property type="entry name" value="Tscrpt_reg_LuxR_C"/>
</dbReference>